<proteinExistence type="predicted"/>
<dbReference type="RefSeq" id="WP_262686220.1">
    <property type="nucleotide sequence ID" value="NZ_JAOQIO010000094.1"/>
</dbReference>
<evidence type="ECO:0000313" key="2">
    <source>
        <dbReference type="Proteomes" id="UP001652445"/>
    </source>
</evidence>
<comment type="caution">
    <text evidence="1">The sequence shown here is derived from an EMBL/GenBank/DDBJ whole genome shotgun (WGS) entry which is preliminary data.</text>
</comment>
<evidence type="ECO:0000313" key="1">
    <source>
        <dbReference type="EMBL" id="MCU6795170.1"/>
    </source>
</evidence>
<sequence length="126" mass="14537">MGLWVGSLIGGYRVAVRYSKNTEYCFRITDLVVGRIYKVVQPSLLNSKSLKNLGRECIVVGFIINRYGYHDKAKIKYLDNKRIGRISFGNLASEDSQIRWGDQSVTDEVYLEVFHNDLIKFKKKNP</sequence>
<reference evidence="1 2" key="1">
    <citation type="submission" date="2022-09" db="EMBL/GenBank/DDBJ databases">
        <authorList>
            <person name="Han X.L."/>
            <person name="Wang Q."/>
            <person name="Lu T."/>
        </authorList>
    </citation>
    <scope>NUCLEOTIDE SEQUENCE [LARGE SCALE GENOMIC DNA]</scope>
    <source>
        <strain evidence="1 2">WQ 127069</strain>
    </source>
</reference>
<gene>
    <name evidence="1" type="ORF">OB236_23975</name>
</gene>
<accession>A0ABT2UKJ5</accession>
<organism evidence="1 2">
    <name type="scientific">Paenibacillus baimaensis</name>
    <dbReference type="NCBI Taxonomy" id="2982185"/>
    <lineage>
        <taxon>Bacteria</taxon>
        <taxon>Bacillati</taxon>
        <taxon>Bacillota</taxon>
        <taxon>Bacilli</taxon>
        <taxon>Bacillales</taxon>
        <taxon>Paenibacillaceae</taxon>
        <taxon>Paenibacillus</taxon>
    </lineage>
</organism>
<dbReference type="EMBL" id="JAOQIO010000094">
    <property type="protein sequence ID" value="MCU6795170.1"/>
    <property type="molecule type" value="Genomic_DNA"/>
</dbReference>
<dbReference type="Proteomes" id="UP001652445">
    <property type="component" value="Unassembled WGS sequence"/>
</dbReference>
<keyword evidence="2" id="KW-1185">Reference proteome</keyword>
<protein>
    <submittedName>
        <fullName evidence="1">Uncharacterized protein</fullName>
    </submittedName>
</protein>
<name>A0ABT2UKJ5_9BACL</name>